<dbReference type="InterPro" id="IPR001077">
    <property type="entry name" value="COMT_C"/>
</dbReference>
<keyword evidence="1" id="KW-0489">Methyltransferase</keyword>
<keyword evidence="2" id="KW-0808">Transferase</keyword>
<dbReference type="InterPro" id="IPR036388">
    <property type="entry name" value="WH-like_DNA-bd_sf"/>
</dbReference>
<dbReference type="Pfam" id="PF00891">
    <property type="entry name" value="Methyltransf_2"/>
    <property type="match status" value="1"/>
</dbReference>
<dbReference type="Gene3D" id="1.10.10.10">
    <property type="entry name" value="Winged helix-like DNA-binding domain superfamily/Winged helix DNA-binding domain"/>
    <property type="match status" value="1"/>
</dbReference>
<evidence type="ECO:0000256" key="2">
    <source>
        <dbReference type="ARBA" id="ARBA00022679"/>
    </source>
</evidence>
<protein>
    <submittedName>
        <fullName evidence="5">Demethylsterigmatocystin 6-O-methyltransferase</fullName>
    </submittedName>
</protein>
<dbReference type="InterPro" id="IPR016461">
    <property type="entry name" value="COMT-like"/>
</dbReference>
<dbReference type="InterPro" id="IPR036390">
    <property type="entry name" value="WH_DNA-bd_sf"/>
</dbReference>
<dbReference type="Gene3D" id="3.40.50.150">
    <property type="entry name" value="Vaccinia Virus protein VP39"/>
    <property type="match status" value="1"/>
</dbReference>
<dbReference type="GO" id="GO:0032259">
    <property type="term" value="P:methylation"/>
    <property type="evidence" value="ECO:0007669"/>
    <property type="project" value="UniProtKB-KW"/>
</dbReference>
<dbReference type="SUPFAM" id="SSF46785">
    <property type="entry name" value="Winged helix' DNA-binding domain"/>
    <property type="match status" value="1"/>
</dbReference>
<dbReference type="PANTHER" id="PTHR43712">
    <property type="entry name" value="PUTATIVE (AFU_ORTHOLOGUE AFUA_4G14580)-RELATED"/>
    <property type="match status" value="1"/>
</dbReference>
<reference evidence="6" key="1">
    <citation type="submission" date="2014-12" db="EMBL/GenBank/DDBJ databases">
        <title>Genome Sequence of Valsa Canker Pathogens Uncovers a Specific Adaption of Colonization on Woody Bark.</title>
        <authorList>
            <person name="Yin Z."/>
            <person name="Liu H."/>
            <person name="Gao X."/>
            <person name="Li Z."/>
            <person name="Song N."/>
            <person name="Ke X."/>
            <person name="Dai Q."/>
            <person name="Wu Y."/>
            <person name="Sun Y."/>
            <person name="Xu J.-R."/>
            <person name="Kang Z.K."/>
            <person name="Wang L."/>
            <person name="Huang L."/>
        </authorList>
    </citation>
    <scope>NUCLEOTIDE SEQUENCE [LARGE SCALE GENOMIC DNA]</scope>
    <source>
        <strain evidence="6">SXYL134</strain>
    </source>
</reference>
<dbReference type="GO" id="GO:0008171">
    <property type="term" value="F:O-methyltransferase activity"/>
    <property type="evidence" value="ECO:0007669"/>
    <property type="project" value="InterPro"/>
</dbReference>
<evidence type="ECO:0000259" key="4">
    <source>
        <dbReference type="Pfam" id="PF00891"/>
    </source>
</evidence>
<evidence type="ECO:0000256" key="3">
    <source>
        <dbReference type="ARBA" id="ARBA00022691"/>
    </source>
</evidence>
<organism evidence="5 6">
    <name type="scientific">Cytospora mali</name>
    <name type="common">Apple Valsa canker fungus</name>
    <name type="synonym">Valsa mali</name>
    <dbReference type="NCBI Taxonomy" id="578113"/>
    <lineage>
        <taxon>Eukaryota</taxon>
        <taxon>Fungi</taxon>
        <taxon>Dikarya</taxon>
        <taxon>Ascomycota</taxon>
        <taxon>Pezizomycotina</taxon>
        <taxon>Sordariomycetes</taxon>
        <taxon>Sordariomycetidae</taxon>
        <taxon>Diaporthales</taxon>
        <taxon>Cytosporaceae</taxon>
        <taxon>Cytospora</taxon>
    </lineage>
</organism>
<keyword evidence="3" id="KW-0949">S-adenosyl-L-methionine</keyword>
<dbReference type="PROSITE" id="PS51683">
    <property type="entry name" value="SAM_OMT_II"/>
    <property type="match status" value="1"/>
</dbReference>
<accession>A0A194VFY1</accession>
<feature type="domain" description="O-methyltransferase C-terminal" evidence="4">
    <location>
        <begin position="236"/>
        <end position="386"/>
    </location>
</feature>
<gene>
    <name evidence="5" type="ORF">VP1G_09806</name>
</gene>
<proteinExistence type="predicted"/>
<dbReference type="InterPro" id="IPR029063">
    <property type="entry name" value="SAM-dependent_MTases_sf"/>
</dbReference>
<evidence type="ECO:0000313" key="6">
    <source>
        <dbReference type="Proteomes" id="UP000078576"/>
    </source>
</evidence>
<evidence type="ECO:0000313" key="5">
    <source>
        <dbReference type="EMBL" id="KUI62691.1"/>
    </source>
</evidence>
<evidence type="ECO:0000256" key="1">
    <source>
        <dbReference type="ARBA" id="ARBA00022603"/>
    </source>
</evidence>
<sequence length="407" mass="45322">MANPGSDTARLLDSIQPESFPTDAQRYEAKEAARRLLARLETPAERGLSLTMETSVLLPALQICHDLGIWSKWAEIQKTNNGPTAQTLDDIVKMCNTAIEPKFLRRFLRHLAALYVLEETDIDEWKPTPFSLAMGDKSTYIDQLVQCGINHCFPCGINLAPFLARHQYKEPLDTSELDNHADTFGSVFFDYTRANTTAGSNFIGMMTALRNYKLDWTEVYDTQARLLDGAELAAGPAPLFVDIGGAHGLDAARLLSKHPDLPAGAGVVVQDLPEVTSTHGARVQLDPRITRAAYDFFTPQPLVGARAYFFHAVPHDWPDKECARIFENVKGAMRRGYSRLLIYEMVLPARGATSLMSTLDLQLMSCLSGLERTEEHWRRLLEGVGLRVVSISRHPRAVESVIEAELP</sequence>
<dbReference type="EMBL" id="KN714827">
    <property type="protein sequence ID" value="KUI62691.1"/>
    <property type="molecule type" value="Genomic_DNA"/>
</dbReference>
<dbReference type="AlphaFoldDB" id="A0A194VFY1"/>
<dbReference type="PANTHER" id="PTHR43712:SF8">
    <property type="entry name" value="O-METHYLTRANSFERASE AF390-400"/>
    <property type="match status" value="1"/>
</dbReference>
<name>A0A194VFY1_CYTMA</name>
<dbReference type="OrthoDB" id="1535081at2759"/>
<dbReference type="SUPFAM" id="SSF53335">
    <property type="entry name" value="S-adenosyl-L-methionine-dependent methyltransferases"/>
    <property type="match status" value="1"/>
</dbReference>
<keyword evidence="6" id="KW-1185">Reference proteome</keyword>
<dbReference type="Proteomes" id="UP000078576">
    <property type="component" value="Unassembled WGS sequence"/>
</dbReference>